<reference evidence="8" key="2">
    <citation type="submission" date="2025-08" db="UniProtKB">
        <authorList>
            <consortium name="Ensembl"/>
        </authorList>
    </citation>
    <scope>IDENTIFICATION</scope>
</reference>
<keyword evidence="3 5" id="KW-1015">Disulfide bond</keyword>
<dbReference type="InterPro" id="IPR035976">
    <property type="entry name" value="Sushi/SCR/CCP_sf"/>
</dbReference>
<feature type="signal peptide" evidence="6">
    <location>
        <begin position="1"/>
        <end position="25"/>
    </location>
</feature>
<evidence type="ECO:0000313" key="9">
    <source>
        <dbReference type="Proteomes" id="UP001501920"/>
    </source>
</evidence>
<protein>
    <recommendedName>
        <fullName evidence="7">Sushi domain-containing protein</fullName>
    </recommendedName>
</protein>
<dbReference type="PROSITE" id="PS50923">
    <property type="entry name" value="SUSHI"/>
    <property type="match status" value="2"/>
</dbReference>
<evidence type="ECO:0000256" key="1">
    <source>
        <dbReference type="ARBA" id="ARBA00022659"/>
    </source>
</evidence>
<dbReference type="Pfam" id="PF00084">
    <property type="entry name" value="Sushi"/>
    <property type="match status" value="3"/>
</dbReference>
<evidence type="ECO:0000313" key="8">
    <source>
        <dbReference type="Ensembl" id="ENSPNAP00000031361.2"/>
    </source>
</evidence>
<keyword evidence="2" id="KW-0677">Repeat</keyword>
<evidence type="ECO:0000256" key="3">
    <source>
        <dbReference type="ARBA" id="ARBA00023157"/>
    </source>
</evidence>
<reference evidence="8" key="3">
    <citation type="submission" date="2025-09" db="UniProtKB">
        <authorList>
            <consortium name="Ensembl"/>
        </authorList>
    </citation>
    <scope>IDENTIFICATION</scope>
</reference>
<feature type="domain" description="Sushi" evidence="7">
    <location>
        <begin position="144"/>
        <end position="207"/>
    </location>
</feature>
<keyword evidence="4" id="KW-0325">Glycoprotein</keyword>
<dbReference type="SUPFAM" id="SSF57535">
    <property type="entry name" value="Complement control module/SCR domain"/>
    <property type="match status" value="3"/>
</dbReference>
<dbReference type="PANTHER" id="PTHR19325">
    <property type="entry name" value="COMPLEMENT COMPONENT-RELATED SUSHI DOMAIN-CONTAINING"/>
    <property type="match status" value="1"/>
</dbReference>
<evidence type="ECO:0000256" key="2">
    <source>
        <dbReference type="ARBA" id="ARBA00022737"/>
    </source>
</evidence>
<keyword evidence="6" id="KW-0732">Signal</keyword>
<organism evidence="8 9">
    <name type="scientific">Pygocentrus nattereri</name>
    <name type="common">Red-bellied piranha</name>
    <dbReference type="NCBI Taxonomy" id="42514"/>
    <lineage>
        <taxon>Eukaryota</taxon>
        <taxon>Metazoa</taxon>
        <taxon>Chordata</taxon>
        <taxon>Craniata</taxon>
        <taxon>Vertebrata</taxon>
        <taxon>Euteleostomi</taxon>
        <taxon>Actinopterygii</taxon>
        <taxon>Neopterygii</taxon>
        <taxon>Teleostei</taxon>
        <taxon>Ostariophysi</taxon>
        <taxon>Characiformes</taxon>
        <taxon>Characoidei</taxon>
        <taxon>Pygocentrus</taxon>
    </lineage>
</organism>
<dbReference type="GeneTree" id="ENSGT00940000161110"/>
<comment type="caution">
    <text evidence="5">Lacks conserved residue(s) required for the propagation of feature annotation.</text>
</comment>
<dbReference type="SMART" id="SM00032">
    <property type="entry name" value="CCP"/>
    <property type="match status" value="4"/>
</dbReference>
<dbReference type="AlphaFoldDB" id="A0A3B4E7T5"/>
<dbReference type="InterPro" id="IPR000436">
    <property type="entry name" value="Sushi_SCR_CCP_dom"/>
</dbReference>
<dbReference type="InterPro" id="IPR050350">
    <property type="entry name" value="Compl-Cell_Adhes-Reg"/>
</dbReference>
<feature type="disulfide bond" evidence="5">
    <location>
        <begin position="146"/>
        <end position="189"/>
    </location>
</feature>
<evidence type="ECO:0000256" key="4">
    <source>
        <dbReference type="ARBA" id="ARBA00023180"/>
    </source>
</evidence>
<accession>A0A3B4E7T5</accession>
<dbReference type="Proteomes" id="UP001501920">
    <property type="component" value="Chromosome 9"/>
</dbReference>
<dbReference type="Ensembl" id="ENSPNAT00000036699.2">
    <property type="protein sequence ID" value="ENSPNAP00000031361.2"/>
    <property type="gene ID" value="ENSPNAG00000018793.2"/>
</dbReference>
<evidence type="ECO:0000256" key="5">
    <source>
        <dbReference type="PROSITE-ProRule" id="PRU00302"/>
    </source>
</evidence>
<feature type="chain" id="PRO_5043780833" description="Sushi domain-containing protein" evidence="6">
    <location>
        <begin position="26"/>
        <end position="322"/>
    </location>
</feature>
<dbReference type="PANTHER" id="PTHR19325:SF560">
    <property type="entry name" value="SUSHI, VON WILLEBRAND FACTOR TYPE A, EGF AND PENTRAXIN DOMAIN-CONTAINING PROTEIN 1"/>
    <property type="match status" value="1"/>
</dbReference>
<dbReference type="Gene3D" id="2.10.70.10">
    <property type="entry name" value="Complement Module, domain 1"/>
    <property type="match status" value="3"/>
</dbReference>
<sequence length="322" mass="36400">METLGYNVILFPFLLFVLKVVNIRAECERPNIGENRVLTSEPDKPPYLNGSTATFRCSYGYKAVHFRASKSIMCIDGQWTELKLQCQKRSCGSLPDIPNGKFLLEQGIEFGATAVAECNMGSVKLFWLFSLSFWFVCMCLCKLVKCLEPPSIVNGELEDVSYEMYEYGQAVTYRCKRGFTLIGQATISCSINGTFDPSPPQFVACEKPNIPNGKRVEGTMPPYKYKSSLRYECQLGYKMNGSGTMVCEVSGWVPPLKLIVFFLLLTPIIPNTFIDFEVWFLNHFETKFQTLTFPLLCFTVFLVQSGWNLPPGFLHTESLPPV</sequence>
<evidence type="ECO:0000256" key="6">
    <source>
        <dbReference type="SAM" id="SignalP"/>
    </source>
</evidence>
<dbReference type="CDD" id="cd00033">
    <property type="entry name" value="CCP"/>
    <property type="match status" value="3"/>
</dbReference>
<keyword evidence="9" id="KW-1185">Reference proteome</keyword>
<proteinExistence type="predicted"/>
<evidence type="ECO:0000259" key="7">
    <source>
        <dbReference type="PROSITE" id="PS50923"/>
    </source>
</evidence>
<keyword evidence="1 5" id="KW-0768">Sushi</keyword>
<feature type="domain" description="Sushi" evidence="7">
    <location>
        <begin position="25"/>
        <end position="88"/>
    </location>
</feature>
<name>A0A3B4E7T5_PYGNA</name>
<reference evidence="8 9" key="1">
    <citation type="submission" date="2020-10" db="EMBL/GenBank/DDBJ databases">
        <title>Pygocentrus nattereri (red-bellied piranha) genome, fPygNat1, primary haplotype.</title>
        <authorList>
            <person name="Myers G."/>
            <person name="Meyer A."/>
            <person name="Karagic N."/>
            <person name="Pippel M."/>
            <person name="Winkler S."/>
            <person name="Tracey A."/>
            <person name="Wood J."/>
            <person name="Formenti G."/>
            <person name="Howe K."/>
            <person name="Fedrigo O."/>
            <person name="Jarvis E.D."/>
        </authorList>
    </citation>
    <scope>NUCLEOTIDE SEQUENCE [LARGE SCALE GENOMIC DNA]</scope>
</reference>